<proteinExistence type="predicted"/>
<evidence type="ECO:0000313" key="1">
    <source>
        <dbReference type="EMBL" id="TCO77560.1"/>
    </source>
</evidence>
<evidence type="ECO:0000313" key="2">
    <source>
        <dbReference type="Proteomes" id="UP000294980"/>
    </source>
</evidence>
<organism evidence="1 2">
    <name type="scientific">Chromatocurvus halotolerans</name>
    <dbReference type="NCBI Taxonomy" id="1132028"/>
    <lineage>
        <taxon>Bacteria</taxon>
        <taxon>Pseudomonadati</taxon>
        <taxon>Pseudomonadota</taxon>
        <taxon>Gammaproteobacteria</taxon>
        <taxon>Cellvibrionales</taxon>
        <taxon>Halieaceae</taxon>
        <taxon>Chromatocurvus</taxon>
    </lineage>
</organism>
<dbReference type="AlphaFoldDB" id="A0A4V2SC09"/>
<sequence>MIHDDSVPRHIPHLATPEVMSMGLRPLDPGDWIETDTSLSHFHQHTLAMRQLHGHAVYAALPGSLEAQQELLSLLCGHLLEDHADAYRRDGSGISSAAGGFHVALTEADPEPLWQASLLVADDLVIMQPSANGYLLAAASLASPSHWRLQDKLGQPIRAVHDPIPGIHRQLTPRIERFFVHISPERPVSRFNWALQSDPGLFHPAAPEATASSDTILYYRVERQTLRRLPCSGAIAFTIRVFLHPLAALSTVPGAIDALVSAVDATPPALARYKGFPSLRDALEQYRLKSAAEIHWPRRSPT</sequence>
<dbReference type="EMBL" id="SLWX01000002">
    <property type="protein sequence ID" value="TCO77560.1"/>
    <property type="molecule type" value="Genomic_DNA"/>
</dbReference>
<keyword evidence="2" id="KW-1185">Reference proteome</keyword>
<dbReference type="OrthoDB" id="5242510at2"/>
<gene>
    <name evidence="1" type="ORF">EV688_10217</name>
</gene>
<reference evidence="1 2" key="1">
    <citation type="submission" date="2019-03" db="EMBL/GenBank/DDBJ databases">
        <title>Genomic Encyclopedia of Type Strains, Phase IV (KMG-IV): sequencing the most valuable type-strain genomes for metagenomic binning, comparative biology and taxonomic classification.</title>
        <authorList>
            <person name="Goeker M."/>
        </authorList>
    </citation>
    <scope>NUCLEOTIDE SEQUENCE [LARGE SCALE GENOMIC DNA]</scope>
    <source>
        <strain evidence="1 2">DSM 23344</strain>
    </source>
</reference>
<dbReference type="RefSeq" id="WP_117314380.1">
    <property type="nucleotide sequence ID" value="NZ_QQSW01000001.1"/>
</dbReference>
<accession>A0A4V2SC09</accession>
<comment type="caution">
    <text evidence="1">The sequence shown here is derived from an EMBL/GenBank/DDBJ whole genome shotgun (WGS) entry which is preliminary data.</text>
</comment>
<dbReference type="Proteomes" id="UP000294980">
    <property type="component" value="Unassembled WGS sequence"/>
</dbReference>
<name>A0A4V2SC09_9GAMM</name>
<dbReference type="Pfam" id="PF11927">
    <property type="entry name" value="HODM_asu-like"/>
    <property type="match status" value="1"/>
</dbReference>
<dbReference type="InterPro" id="IPR021848">
    <property type="entry name" value="HODM_asu-like"/>
</dbReference>
<protein>
    <submittedName>
        <fullName evidence="1">Uncharacterized protein DUF3445</fullName>
    </submittedName>
</protein>